<proteinExistence type="predicted"/>
<sequence length="37" mass="4296">MWILIAALAAGVLAHLWRQWRALLRQLPDCAEHLVLF</sequence>
<accession>A0A6S7A5I6</accession>
<name>A0A6S7A5I6_9BURK</name>
<protein>
    <submittedName>
        <fullName evidence="1">Uncharacterized protein</fullName>
    </submittedName>
</protein>
<reference evidence="1 2" key="1">
    <citation type="submission" date="2020-04" db="EMBL/GenBank/DDBJ databases">
        <authorList>
            <person name="De Canck E."/>
        </authorList>
    </citation>
    <scope>NUCLEOTIDE SEQUENCE [LARGE SCALE GENOMIC DNA]</scope>
    <source>
        <strain evidence="1 2">LMG 3441</strain>
    </source>
</reference>
<dbReference type="Proteomes" id="UP000494269">
    <property type="component" value="Unassembled WGS sequence"/>
</dbReference>
<keyword evidence="2" id="KW-1185">Reference proteome</keyword>
<organism evidence="1 2">
    <name type="scientific">Achromobacter kerstersii</name>
    <dbReference type="NCBI Taxonomy" id="1353890"/>
    <lineage>
        <taxon>Bacteria</taxon>
        <taxon>Pseudomonadati</taxon>
        <taxon>Pseudomonadota</taxon>
        <taxon>Betaproteobacteria</taxon>
        <taxon>Burkholderiales</taxon>
        <taxon>Alcaligenaceae</taxon>
        <taxon>Achromobacter</taxon>
    </lineage>
</organism>
<gene>
    <name evidence="1" type="ORF">LMG3441_03305</name>
</gene>
<dbReference type="AlphaFoldDB" id="A0A6S7A5I6"/>
<evidence type="ECO:0000313" key="1">
    <source>
        <dbReference type="EMBL" id="CAB3714051.1"/>
    </source>
</evidence>
<evidence type="ECO:0000313" key="2">
    <source>
        <dbReference type="Proteomes" id="UP000494269"/>
    </source>
</evidence>
<dbReference type="EMBL" id="CADIJQ010000005">
    <property type="protein sequence ID" value="CAB3714051.1"/>
    <property type="molecule type" value="Genomic_DNA"/>
</dbReference>